<evidence type="ECO:0000313" key="3">
    <source>
        <dbReference type="Proteomes" id="UP000450917"/>
    </source>
</evidence>
<keyword evidence="3" id="KW-1185">Reference proteome</keyword>
<name>A0A7X2Z7W0_9BACL</name>
<gene>
    <name evidence="2" type="ORF">GNP93_04640</name>
</gene>
<dbReference type="Pfam" id="PF13271">
    <property type="entry name" value="DUF4062"/>
    <property type="match status" value="1"/>
</dbReference>
<reference evidence="2 3" key="1">
    <citation type="submission" date="2019-11" db="EMBL/GenBank/DDBJ databases">
        <title>Draft genome sequences of five Paenibacillus species of dairy origin.</title>
        <authorList>
            <person name="Olajide A.M."/>
            <person name="Chen S."/>
            <person name="Lapointe G."/>
        </authorList>
    </citation>
    <scope>NUCLEOTIDE SEQUENCE [LARGE SCALE GENOMIC DNA]</scope>
    <source>
        <strain evidence="2 3">2CS3</strain>
    </source>
</reference>
<dbReference type="EMBL" id="WNZX01000002">
    <property type="protein sequence ID" value="MUG69960.1"/>
    <property type="molecule type" value="Genomic_DNA"/>
</dbReference>
<evidence type="ECO:0000259" key="1">
    <source>
        <dbReference type="Pfam" id="PF13271"/>
    </source>
</evidence>
<dbReference type="Proteomes" id="UP000450917">
    <property type="component" value="Unassembled WGS sequence"/>
</dbReference>
<protein>
    <submittedName>
        <fullName evidence="2">DUF4062 domain-containing protein</fullName>
    </submittedName>
</protein>
<evidence type="ECO:0000313" key="2">
    <source>
        <dbReference type="EMBL" id="MUG69960.1"/>
    </source>
</evidence>
<sequence>MIGVLDRVAKTKIFISSVNEDGLKPLRRAVFRELTGLGHEPIMWEENLGPWPANVDPVVKCLEAVEESDIYLLFIGSKAGTYYAHAARTVTHIEFIKAHEQGKTILVFGDVEVKNAFFGTVKQLVEEFVERFIAETEQFPSPKDIMDALQQNDRVPKNIEPYVWYLLYDISLRKVYIDDLSLGVQIDWKTYFSDLLRRGSILLPLEDSIEQNSDRLEQFDEAYEVVTNLVPHLQISGFHNPEAFLKSIMSRLSGGIIEQSYGQYMSEKVGEYGDCSAATLYVLNGDQMDIVAKVGDAFGEAHYKLSNQASYVVLTYNMGEHAEQVYFKESKQMFYYSVRSGHYVLTLHFPSDPDWDNKKFILFKGCANHAIISKNPLLIEFIKLFLGGMQP</sequence>
<dbReference type="AlphaFoldDB" id="A0A7X2Z7W0"/>
<dbReference type="InterPro" id="IPR025139">
    <property type="entry name" value="DUF4062"/>
</dbReference>
<comment type="caution">
    <text evidence="2">The sequence shown here is derived from an EMBL/GenBank/DDBJ whole genome shotgun (WGS) entry which is preliminary data.</text>
</comment>
<accession>A0A7X2Z7W0</accession>
<organism evidence="2 3">
    <name type="scientific">Paenibacillus validus</name>
    <dbReference type="NCBI Taxonomy" id="44253"/>
    <lineage>
        <taxon>Bacteria</taxon>
        <taxon>Bacillati</taxon>
        <taxon>Bacillota</taxon>
        <taxon>Bacilli</taxon>
        <taxon>Bacillales</taxon>
        <taxon>Paenibacillaceae</taxon>
        <taxon>Paenibacillus</taxon>
    </lineage>
</organism>
<feature type="domain" description="DUF4062" evidence="1">
    <location>
        <begin position="12"/>
        <end position="98"/>
    </location>
</feature>
<proteinExistence type="predicted"/>